<dbReference type="Proteomes" id="UP000257109">
    <property type="component" value="Unassembled WGS sequence"/>
</dbReference>
<feature type="transmembrane region" description="Helical" evidence="1">
    <location>
        <begin position="12"/>
        <end position="30"/>
    </location>
</feature>
<dbReference type="OrthoDB" id="1430461at2759"/>
<keyword evidence="1" id="KW-0812">Transmembrane</keyword>
<feature type="non-terminal residue" evidence="2">
    <location>
        <position position="1"/>
    </location>
</feature>
<keyword evidence="1" id="KW-1133">Transmembrane helix</keyword>
<keyword evidence="3" id="KW-1185">Reference proteome</keyword>
<gene>
    <name evidence="2" type="ORF">CR513_30072</name>
</gene>
<evidence type="ECO:0000256" key="1">
    <source>
        <dbReference type="SAM" id="Phobius"/>
    </source>
</evidence>
<dbReference type="EMBL" id="QJKJ01005963">
    <property type="protein sequence ID" value="RDX88351.1"/>
    <property type="molecule type" value="Genomic_DNA"/>
</dbReference>
<evidence type="ECO:0000313" key="2">
    <source>
        <dbReference type="EMBL" id="RDX88351.1"/>
    </source>
</evidence>
<reference evidence="2" key="1">
    <citation type="submission" date="2018-05" db="EMBL/GenBank/DDBJ databases">
        <title>Draft genome of Mucuna pruriens seed.</title>
        <authorList>
            <person name="Nnadi N.E."/>
            <person name="Vos R."/>
            <person name="Hasami M.H."/>
            <person name="Devisetty U.K."/>
            <person name="Aguiy J.C."/>
        </authorList>
    </citation>
    <scope>NUCLEOTIDE SEQUENCE [LARGE SCALE GENOMIC DNA]</scope>
    <source>
        <strain evidence="2">JCA_2017</strain>
    </source>
</reference>
<accession>A0A371GCU7</accession>
<proteinExistence type="predicted"/>
<evidence type="ECO:0000313" key="3">
    <source>
        <dbReference type="Proteomes" id="UP000257109"/>
    </source>
</evidence>
<keyword evidence="1" id="KW-0472">Membrane</keyword>
<dbReference type="AlphaFoldDB" id="A0A371GCU7"/>
<comment type="caution">
    <text evidence="2">The sequence shown here is derived from an EMBL/GenBank/DDBJ whole genome shotgun (WGS) entry which is preliminary data.</text>
</comment>
<sequence length="134" mass="15350">DFDLEILARREIYICYVIVTFVKMHLLVFATQKLESIETHASTLCEKIESFYASMCGNNKLFLLNSIVSLKFKKGTSLSYHLNEFQRILDQMLGTSIKFEDEILELLLLNSLPNSWETFKVSITNSTSNAVVSL</sequence>
<dbReference type="Pfam" id="PF14223">
    <property type="entry name" value="Retrotran_gag_2"/>
    <property type="match status" value="1"/>
</dbReference>
<organism evidence="2 3">
    <name type="scientific">Mucuna pruriens</name>
    <name type="common">Velvet bean</name>
    <name type="synonym">Dolichos pruriens</name>
    <dbReference type="NCBI Taxonomy" id="157652"/>
    <lineage>
        <taxon>Eukaryota</taxon>
        <taxon>Viridiplantae</taxon>
        <taxon>Streptophyta</taxon>
        <taxon>Embryophyta</taxon>
        <taxon>Tracheophyta</taxon>
        <taxon>Spermatophyta</taxon>
        <taxon>Magnoliopsida</taxon>
        <taxon>eudicotyledons</taxon>
        <taxon>Gunneridae</taxon>
        <taxon>Pentapetalae</taxon>
        <taxon>rosids</taxon>
        <taxon>fabids</taxon>
        <taxon>Fabales</taxon>
        <taxon>Fabaceae</taxon>
        <taxon>Papilionoideae</taxon>
        <taxon>50 kb inversion clade</taxon>
        <taxon>NPAAA clade</taxon>
        <taxon>indigoferoid/millettioid clade</taxon>
        <taxon>Phaseoleae</taxon>
        <taxon>Mucuna</taxon>
    </lineage>
</organism>
<protein>
    <recommendedName>
        <fullName evidence="4">Retrovirus-related Pol polyprotein from transposon TNT 1-94</fullName>
    </recommendedName>
</protein>
<evidence type="ECO:0008006" key="4">
    <source>
        <dbReference type="Google" id="ProtNLM"/>
    </source>
</evidence>
<name>A0A371GCU7_MUCPR</name>